<accession>A0A7S7V8Q1</accession>
<keyword evidence="2" id="KW-1185">Reference proteome</keyword>
<evidence type="ECO:0000313" key="2">
    <source>
        <dbReference type="Proteomes" id="UP000593880"/>
    </source>
</evidence>
<evidence type="ECO:0000313" key="1">
    <source>
        <dbReference type="EMBL" id="QOZ62092.1"/>
    </source>
</evidence>
<name>A0A7S7V8Q1_9BRAD</name>
<protein>
    <submittedName>
        <fullName evidence="1">Uncharacterized protein</fullName>
    </submittedName>
</protein>
<reference evidence="1 2" key="1">
    <citation type="submission" date="2018-06" db="EMBL/GenBank/DDBJ databases">
        <title>Comparative genomics of rhizobia nodulating Arachis hypogaea in China.</title>
        <authorList>
            <person name="Li Y."/>
        </authorList>
    </citation>
    <scope>NUCLEOTIDE SEQUENCE [LARGE SCALE GENOMIC DNA]</scope>
    <source>
        <strain evidence="1 2">CCBAU 51658</strain>
    </source>
</reference>
<gene>
    <name evidence="1" type="ORF">XH86_27670</name>
</gene>
<dbReference type="Proteomes" id="UP000593880">
    <property type="component" value="Chromosome"/>
</dbReference>
<dbReference type="EMBL" id="CP030057">
    <property type="protein sequence ID" value="QOZ62092.1"/>
    <property type="molecule type" value="Genomic_DNA"/>
</dbReference>
<sequence>MPLDLPHGMLGQMLVQFGCGQRLRIRSASILGGATITTSGTFWASSVWCASDSRPPISARLLLGPSALSLG</sequence>
<proteinExistence type="predicted"/>
<organism evidence="1 2">
    <name type="scientific">Bradyrhizobium guangdongense</name>
    <dbReference type="NCBI Taxonomy" id="1325090"/>
    <lineage>
        <taxon>Bacteria</taxon>
        <taxon>Pseudomonadati</taxon>
        <taxon>Pseudomonadota</taxon>
        <taxon>Alphaproteobacteria</taxon>
        <taxon>Hyphomicrobiales</taxon>
        <taxon>Nitrobacteraceae</taxon>
        <taxon>Bradyrhizobium</taxon>
    </lineage>
</organism>